<keyword evidence="1" id="KW-0472">Membrane</keyword>
<feature type="transmembrane region" description="Helical" evidence="1">
    <location>
        <begin position="25"/>
        <end position="42"/>
    </location>
</feature>
<dbReference type="EMBL" id="JBBEGM010000011">
    <property type="protein sequence ID" value="MEJ2864325.1"/>
    <property type="molecule type" value="Genomic_DNA"/>
</dbReference>
<keyword evidence="1" id="KW-1133">Transmembrane helix</keyword>
<evidence type="ECO:0000313" key="2">
    <source>
        <dbReference type="EMBL" id="MEJ2864325.1"/>
    </source>
</evidence>
<comment type="caution">
    <text evidence="2">The sequence shown here is derived from an EMBL/GenBank/DDBJ whole genome shotgun (WGS) entry which is preliminary data.</text>
</comment>
<dbReference type="Pfam" id="PF09656">
    <property type="entry name" value="PGPGW"/>
    <property type="match status" value="1"/>
</dbReference>
<protein>
    <submittedName>
        <fullName evidence="2">PGPGW domain-containing protein</fullName>
    </submittedName>
</protein>
<proteinExistence type="predicted"/>
<accession>A0ABU8MAE5</accession>
<reference evidence="2 3" key="1">
    <citation type="submission" date="2024-03" db="EMBL/GenBank/DDBJ databases">
        <title>Actinomycetospora sp. OC33-EN07, a novel actinomycete isolated from wild orchid (Aerides multiflora).</title>
        <authorList>
            <person name="Suriyachadkun C."/>
        </authorList>
    </citation>
    <scope>NUCLEOTIDE SEQUENCE [LARGE SCALE GENOMIC DNA]</scope>
    <source>
        <strain evidence="2 3">OC33-EN07</strain>
    </source>
</reference>
<dbReference type="InterPro" id="IPR019099">
    <property type="entry name" value="Uncharacterised_PGPGW_TM"/>
</dbReference>
<keyword evidence="1" id="KW-0812">Transmembrane</keyword>
<evidence type="ECO:0000256" key="1">
    <source>
        <dbReference type="SAM" id="Phobius"/>
    </source>
</evidence>
<name>A0ABU8MAE5_9PSEU</name>
<feature type="transmembrane region" description="Helical" evidence="1">
    <location>
        <begin position="63"/>
        <end position="85"/>
    </location>
</feature>
<gene>
    <name evidence="2" type="ORF">WCD58_24420</name>
</gene>
<evidence type="ECO:0000313" key="3">
    <source>
        <dbReference type="Proteomes" id="UP001369736"/>
    </source>
</evidence>
<organism evidence="2 3">
    <name type="scientific">Actinomycetospora flava</name>
    <dbReference type="NCBI Taxonomy" id="3129232"/>
    <lineage>
        <taxon>Bacteria</taxon>
        <taxon>Bacillati</taxon>
        <taxon>Actinomycetota</taxon>
        <taxon>Actinomycetes</taxon>
        <taxon>Pseudonocardiales</taxon>
        <taxon>Pseudonocardiaceae</taxon>
        <taxon>Actinomycetospora</taxon>
    </lineage>
</organism>
<sequence length="100" mass="10555">MILVAGLVCIAGGLALSVLPGPLTIPPVLLGLWLWSTEFAWAQRLFQSAAVKGREAWRHARKHPVSSTTITAGGLLMVVAGVWTLQRLDVVSTVRAAVGA</sequence>
<keyword evidence="3" id="KW-1185">Reference proteome</keyword>
<dbReference type="Proteomes" id="UP001369736">
    <property type="component" value="Unassembled WGS sequence"/>
</dbReference>
<dbReference type="RefSeq" id="WP_337705686.1">
    <property type="nucleotide sequence ID" value="NZ_JBBEGM010000011.1"/>
</dbReference>